<feature type="domain" description="Peptidase M16 C-terminal" evidence="5">
    <location>
        <begin position="185"/>
        <end position="346"/>
    </location>
</feature>
<dbReference type="GO" id="GO:0016020">
    <property type="term" value="C:membrane"/>
    <property type="evidence" value="ECO:0007669"/>
    <property type="project" value="UniProtKB-ARBA"/>
</dbReference>
<keyword evidence="7" id="KW-1185">Reference proteome</keyword>
<sequence>MLSRHSVRCAHAAASARAQASKATEQVTKLSSGLTVASVDHQGPISQLVLLFRAGSRYETSSQHGLVHHLRNSVGTDSPLYPGLSLLWSSAVSGGQVKAFSTRDVYGVSLALPRDEMSIGVSILGHIAQPACKPWELEDVVLTLKSDNVYKQPYDVVYEDLHRAAYRDGSLGRSVYASKDSIGKIHYKTLVDFVNKHLTTEQAVLYGLNTEHNRMVVYGETHAPLNNGQKIEAAPSPYKGGEWRHPAGGSLSHVMLAGEGAPLSDAKAMAVQAVLLASLGRESAVQFSGNSPNAAVSRAVGENAAVSAFQASYQDSGLAGVYIVGDSKHIAKAVSSAASAIKNYKCTDLEAAKRVAANELLRASAHTYPSAIERAIQISAGLTSEGAILEAVKNVTGDEVDAAAKKISKKLSLSCYGNVDHVPYLDTL</sequence>
<reference evidence="6" key="1">
    <citation type="submission" date="2023-07" db="EMBL/GenBank/DDBJ databases">
        <authorList>
            <consortium name="CYATHOMIX"/>
        </authorList>
    </citation>
    <scope>NUCLEOTIDE SEQUENCE</scope>
    <source>
        <strain evidence="6">N/A</strain>
    </source>
</reference>
<proteinExistence type="predicted"/>
<organism evidence="6 7">
    <name type="scientific">Cylicocyclus nassatus</name>
    <name type="common">Nematode worm</name>
    <dbReference type="NCBI Taxonomy" id="53992"/>
    <lineage>
        <taxon>Eukaryota</taxon>
        <taxon>Metazoa</taxon>
        <taxon>Ecdysozoa</taxon>
        <taxon>Nematoda</taxon>
        <taxon>Chromadorea</taxon>
        <taxon>Rhabditida</taxon>
        <taxon>Rhabditina</taxon>
        <taxon>Rhabditomorpha</taxon>
        <taxon>Strongyloidea</taxon>
        <taxon>Strongylidae</taxon>
        <taxon>Cylicocyclus</taxon>
    </lineage>
</organism>
<evidence type="ECO:0000256" key="3">
    <source>
        <dbReference type="ARBA" id="ARBA00023128"/>
    </source>
</evidence>
<dbReference type="PANTHER" id="PTHR11851:SF226">
    <property type="entry name" value="CYTOCHROME B-C1 COMPLEX SUBUNIT 2, MITOCHONDRIAL"/>
    <property type="match status" value="1"/>
</dbReference>
<dbReference type="SUPFAM" id="SSF63411">
    <property type="entry name" value="LuxS/MPP-like metallohydrolase"/>
    <property type="match status" value="2"/>
</dbReference>
<evidence type="ECO:0000313" key="7">
    <source>
        <dbReference type="Proteomes" id="UP001176961"/>
    </source>
</evidence>
<dbReference type="FunFam" id="3.30.830.10:FF:000039">
    <property type="entry name" value="Ubiquinol-cytochrome c reductase core subunit 2"/>
    <property type="match status" value="1"/>
</dbReference>
<comment type="caution">
    <text evidence="6">The sequence shown here is derived from an EMBL/GenBank/DDBJ whole genome shotgun (WGS) entry which is preliminary data.</text>
</comment>
<dbReference type="AlphaFoldDB" id="A0AA36HGB9"/>
<dbReference type="InterPro" id="IPR011249">
    <property type="entry name" value="Metalloenz_LuxS/M16"/>
</dbReference>
<evidence type="ECO:0000256" key="1">
    <source>
        <dbReference type="ARBA" id="ARBA00004173"/>
    </source>
</evidence>
<dbReference type="PANTHER" id="PTHR11851">
    <property type="entry name" value="METALLOPROTEASE"/>
    <property type="match status" value="1"/>
</dbReference>
<evidence type="ECO:0000256" key="2">
    <source>
        <dbReference type="ARBA" id="ARBA00022946"/>
    </source>
</evidence>
<dbReference type="Pfam" id="PF05193">
    <property type="entry name" value="Peptidase_M16_C"/>
    <property type="match status" value="1"/>
</dbReference>
<dbReference type="Proteomes" id="UP001176961">
    <property type="component" value="Unassembled WGS sequence"/>
</dbReference>
<dbReference type="GO" id="GO:0005739">
    <property type="term" value="C:mitochondrion"/>
    <property type="evidence" value="ECO:0007669"/>
    <property type="project" value="UniProtKB-SubCell"/>
</dbReference>
<accession>A0AA36HGB9</accession>
<name>A0AA36HGB9_CYLNA</name>
<feature type="domain" description="Peptidase M16 N-terminal" evidence="4">
    <location>
        <begin position="36"/>
        <end position="177"/>
    </location>
</feature>
<dbReference type="GO" id="GO:0046872">
    <property type="term" value="F:metal ion binding"/>
    <property type="evidence" value="ECO:0007669"/>
    <property type="project" value="InterPro"/>
</dbReference>
<dbReference type="Gene3D" id="3.30.830.10">
    <property type="entry name" value="Metalloenzyme, LuxS/M16 peptidase-like"/>
    <property type="match status" value="2"/>
</dbReference>
<dbReference type="Pfam" id="PF00675">
    <property type="entry name" value="Peptidase_M16"/>
    <property type="match status" value="1"/>
</dbReference>
<dbReference type="EMBL" id="CATQJL010000326">
    <property type="protein sequence ID" value="CAJ0610261.1"/>
    <property type="molecule type" value="Genomic_DNA"/>
</dbReference>
<protein>
    <submittedName>
        <fullName evidence="6">Uncharacterized protein</fullName>
    </submittedName>
</protein>
<evidence type="ECO:0000259" key="5">
    <source>
        <dbReference type="Pfam" id="PF05193"/>
    </source>
</evidence>
<keyword evidence="2" id="KW-0809">Transit peptide</keyword>
<gene>
    <name evidence="6" type="ORF">CYNAS_LOCUS22244</name>
</gene>
<dbReference type="InterPro" id="IPR007863">
    <property type="entry name" value="Peptidase_M16_C"/>
</dbReference>
<dbReference type="InterPro" id="IPR050361">
    <property type="entry name" value="MPP/UQCRC_Complex"/>
</dbReference>
<comment type="subcellular location">
    <subcellularLocation>
        <location evidence="1">Mitochondrion</location>
    </subcellularLocation>
</comment>
<dbReference type="FunFam" id="3.30.830.10:FF:000021">
    <property type="entry name" value="Cytochrome b-c1 complex subunit 2"/>
    <property type="match status" value="1"/>
</dbReference>
<dbReference type="InterPro" id="IPR011765">
    <property type="entry name" value="Pept_M16_N"/>
</dbReference>
<keyword evidence="3" id="KW-0496">Mitochondrion</keyword>
<evidence type="ECO:0000313" key="6">
    <source>
        <dbReference type="EMBL" id="CAJ0610261.1"/>
    </source>
</evidence>
<evidence type="ECO:0000259" key="4">
    <source>
        <dbReference type="Pfam" id="PF00675"/>
    </source>
</evidence>